<evidence type="ECO:0000256" key="20">
    <source>
        <dbReference type="ARBA" id="ARBA00022840"/>
    </source>
</evidence>
<evidence type="ECO:0000256" key="23">
    <source>
        <dbReference type="ARBA" id="ARBA00023268"/>
    </source>
</evidence>
<keyword evidence="21" id="KW-0460">Magnesium</keyword>
<comment type="pathway">
    <text evidence="6">Cofactor biosynthesis; tetrahydrofolate biosynthesis; 2-amino-4-hydroxy-6-hydroxymethyl-7,8-dihydropteridine diphosphate from 7,8-dihydroneopterin triphosphate: step 3/4.</text>
</comment>
<dbReference type="Gene3D" id="3.30.70.560">
    <property type="entry name" value="7,8-Dihydro-6-hydroxymethylpterin-pyrophosphokinase HPPK"/>
    <property type="match status" value="1"/>
</dbReference>
<dbReference type="FunCoup" id="U5GZY0">
    <property type="interactions" value="165"/>
</dbReference>
<evidence type="ECO:0000256" key="15">
    <source>
        <dbReference type="ARBA" id="ARBA00022679"/>
    </source>
</evidence>
<evidence type="ECO:0000256" key="13">
    <source>
        <dbReference type="ARBA" id="ARBA00013253"/>
    </source>
</evidence>
<dbReference type="InterPro" id="IPR000550">
    <property type="entry name" value="Hppk"/>
</dbReference>
<comment type="similarity">
    <text evidence="9">In the N-terminal section; belongs to the DHNA family.</text>
</comment>
<dbReference type="InterPro" id="IPR008580">
    <property type="entry name" value="PPPDE_dom"/>
</dbReference>
<keyword evidence="18" id="KW-0418">Kinase</keyword>
<dbReference type="SMART" id="SM00905">
    <property type="entry name" value="FolB"/>
    <property type="match status" value="1"/>
</dbReference>
<evidence type="ECO:0000256" key="7">
    <source>
        <dbReference type="ARBA" id="ARBA00005051"/>
    </source>
</evidence>
<dbReference type="InterPro" id="IPR006157">
    <property type="entry name" value="FolB_dom"/>
</dbReference>
<evidence type="ECO:0000259" key="30">
    <source>
        <dbReference type="PROSITE" id="PS51352"/>
    </source>
</evidence>
<dbReference type="Pfam" id="PF02152">
    <property type="entry name" value="FolB"/>
    <property type="match status" value="1"/>
</dbReference>
<dbReference type="PANTHER" id="PTHR20941">
    <property type="entry name" value="FOLATE SYNTHESIS PROTEINS"/>
    <property type="match status" value="1"/>
</dbReference>
<proteinExistence type="inferred from homology"/>
<dbReference type="Proteomes" id="UP000017200">
    <property type="component" value="Unassembled WGS sequence"/>
</dbReference>
<dbReference type="SUPFAM" id="SSF51717">
    <property type="entry name" value="Dihydropteroate synthetase-like"/>
    <property type="match status" value="1"/>
</dbReference>
<dbReference type="FunFam" id="3.20.20.20:FF:000006">
    <property type="entry name" value="Dihydropteroate synthase"/>
    <property type="match status" value="1"/>
</dbReference>
<dbReference type="GO" id="GO:0046656">
    <property type="term" value="P:folic acid biosynthetic process"/>
    <property type="evidence" value="ECO:0007669"/>
    <property type="project" value="UniProtKB-KW"/>
</dbReference>
<accession>U5GZY0</accession>
<dbReference type="InterPro" id="IPR013535">
    <property type="entry name" value="PUL_dom"/>
</dbReference>
<evidence type="ECO:0000313" key="35">
    <source>
        <dbReference type="Proteomes" id="UP000017200"/>
    </source>
</evidence>
<keyword evidence="17" id="KW-0547">Nucleotide-binding</keyword>
<keyword evidence="14" id="KW-0645">Protease</keyword>
<dbReference type="GO" id="GO:0004156">
    <property type="term" value="F:dihydropteroate synthase activity"/>
    <property type="evidence" value="ECO:0007669"/>
    <property type="project" value="UniProtKB-EC"/>
</dbReference>
<dbReference type="InterPro" id="IPR013766">
    <property type="entry name" value="Thioredoxin_domain"/>
</dbReference>
<comment type="similarity">
    <text evidence="25">In the central section; belongs to the HPPK family.</text>
</comment>
<dbReference type="PANTHER" id="PTHR20941:SF1">
    <property type="entry name" value="FOLIC ACID SYNTHESIS PROTEIN FOL1"/>
    <property type="match status" value="1"/>
</dbReference>
<dbReference type="CDD" id="cd02947">
    <property type="entry name" value="TRX_family"/>
    <property type="match status" value="1"/>
</dbReference>
<dbReference type="InterPro" id="IPR000489">
    <property type="entry name" value="Pterin-binding_dom"/>
</dbReference>
<dbReference type="GO" id="GO:0005524">
    <property type="term" value="F:ATP binding"/>
    <property type="evidence" value="ECO:0007669"/>
    <property type="project" value="UniProtKB-KW"/>
</dbReference>
<feature type="region of interest" description="Disordered" evidence="28">
    <location>
        <begin position="1080"/>
        <end position="1115"/>
    </location>
</feature>
<dbReference type="GO" id="GO:0016301">
    <property type="term" value="F:kinase activity"/>
    <property type="evidence" value="ECO:0007669"/>
    <property type="project" value="UniProtKB-KW"/>
</dbReference>
<evidence type="ECO:0000256" key="16">
    <source>
        <dbReference type="ARBA" id="ARBA00022723"/>
    </source>
</evidence>
<reference evidence="34" key="4">
    <citation type="submission" date="2015-06" db="UniProtKB">
        <authorList>
            <consortium name="EnsemblFungi"/>
        </authorList>
    </citation>
    <scope>IDENTIFICATION</scope>
</reference>
<dbReference type="Pfam" id="PF05903">
    <property type="entry name" value="Peptidase_C97"/>
    <property type="match status" value="1"/>
</dbReference>
<comment type="catalytic activity">
    <reaction evidence="3">
        <text>7,8-dihydroneopterin = 6-hydroxymethyl-7,8-dihydropterin + glycolaldehyde</text>
        <dbReference type="Rhea" id="RHEA:10540"/>
        <dbReference type="ChEBI" id="CHEBI:17001"/>
        <dbReference type="ChEBI" id="CHEBI:17071"/>
        <dbReference type="ChEBI" id="CHEBI:44841"/>
        <dbReference type="EC" id="4.1.2.25"/>
    </reaction>
</comment>
<keyword evidence="35" id="KW-1185">Reference proteome</keyword>
<gene>
    <name evidence="33" type="ORF">MVLG_00724</name>
</gene>
<dbReference type="PROSITE" id="PS51352">
    <property type="entry name" value="THIOREDOXIN_2"/>
    <property type="match status" value="1"/>
</dbReference>
<dbReference type="InterPro" id="IPR011005">
    <property type="entry name" value="Dihydropteroate_synth-like_sf"/>
</dbReference>
<dbReference type="EMBL" id="GL541646">
    <property type="protein sequence ID" value="KDE09002.1"/>
    <property type="molecule type" value="Genomic_DNA"/>
</dbReference>
<dbReference type="InterPro" id="IPR006390">
    <property type="entry name" value="DHP_synth_dom"/>
</dbReference>
<dbReference type="PROSITE" id="PS00793">
    <property type="entry name" value="DHPS_2"/>
    <property type="match status" value="1"/>
</dbReference>
<dbReference type="EC" id="4.1.2.25" evidence="12"/>
<dbReference type="Gene3D" id="1.25.10.10">
    <property type="entry name" value="Leucine-rich Repeat Variant"/>
    <property type="match status" value="1"/>
</dbReference>
<dbReference type="InterPro" id="IPR016024">
    <property type="entry name" value="ARM-type_fold"/>
</dbReference>
<comment type="catalytic activity">
    <reaction evidence="2">
        <text>6-hydroxymethyl-7,8-dihydropterin + ATP = (7,8-dihydropterin-6-yl)methyl diphosphate + AMP + H(+)</text>
        <dbReference type="Rhea" id="RHEA:11412"/>
        <dbReference type="ChEBI" id="CHEBI:15378"/>
        <dbReference type="ChEBI" id="CHEBI:30616"/>
        <dbReference type="ChEBI" id="CHEBI:44841"/>
        <dbReference type="ChEBI" id="CHEBI:72950"/>
        <dbReference type="ChEBI" id="CHEBI:456215"/>
        <dbReference type="EC" id="2.7.6.3"/>
    </reaction>
</comment>
<evidence type="ECO:0000256" key="19">
    <source>
        <dbReference type="ARBA" id="ARBA00022801"/>
    </source>
</evidence>
<evidence type="ECO:0000256" key="21">
    <source>
        <dbReference type="ARBA" id="ARBA00022842"/>
    </source>
</evidence>
<dbReference type="Gene3D" id="3.90.1720.30">
    <property type="entry name" value="PPPDE domains"/>
    <property type="match status" value="1"/>
</dbReference>
<keyword evidence="22" id="KW-0289">Folate biosynthesis</keyword>
<feature type="domain" description="PPPDE" evidence="32">
    <location>
        <begin position="934"/>
        <end position="1075"/>
    </location>
</feature>
<evidence type="ECO:0000256" key="14">
    <source>
        <dbReference type="ARBA" id="ARBA00022670"/>
    </source>
</evidence>
<dbReference type="GO" id="GO:0004150">
    <property type="term" value="F:dihydroneopterin aldolase activity"/>
    <property type="evidence" value="ECO:0007669"/>
    <property type="project" value="UniProtKB-EC"/>
</dbReference>
<dbReference type="PROSITE" id="PS51858">
    <property type="entry name" value="PPPDE"/>
    <property type="match status" value="1"/>
</dbReference>
<dbReference type="NCBIfam" id="TIGR01496">
    <property type="entry name" value="DHPS"/>
    <property type="match status" value="1"/>
</dbReference>
<dbReference type="OrthoDB" id="615426at2759"/>
<evidence type="ECO:0000256" key="10">
    <source>
        <dbReference type="ARBA" id="ARBA00009951"/>
    </source>
</evidence>
<evidence type="ECO:0000256" key="25">
    <source>
        <dbReference type="ARBA" id="ARBA00061548"/>
    </source>
</evidence>
<evidence type="ECO:0000256" key="2">
    <source>
        <dbReference type="ARBA" id="ARBA00000198"/>
    </source>
</evidence>
<comment type="similarity">
    <text evidence="8">Belongs to the DeSI family.</text>
</comment>
<evidence type="ECO:0000313" key="33">
    <source>
        <dbReference type="EMBL" id="KDE09002.1"/>
    </source>
</evidence>
<dbReference type="PROSITE" id="PS51396">
    <property type="entry name" value="PUL"/>
    <property type="match status" value="1"/>
</dbReference>
<comment type="pathway">
    <text evidence="5">Cofactor biosynthesis; tetrahydrofolate biosynthesis; 7,8-dihydrofolate from 2-amino-4-hydroxy-6-hydroxymethyl-7,8-dihydropteridine diphosphate and 4-aminobenzoate: step 1/2.</text>
</comment>
<dbReference type="SUPFAM" id="SSF48371">
    <property type="entry name" value="ARM repeat"/>
    <property type="match status" value="1"/>
</dbReference>
<dbReference type="SMART" id="SM01179">
    <property type="entry name" value="DUF862"/>
    <property type="match status" value="1"/>
</dbReference>
<keyword evidence="15" id="KW-0808">Transferase</keyword>
<reference evidence="35" key="1">
    <citation type="submission" date="2010-11" db="EMBL/GenBank/DDBJ databases">
        <title>The genome sequence of Microbotryum violaceum strain p1A1 Lamole.</title>
        <authorList>
            <person name="Cuomo C."/>
            <person name="Perlin M."/>
            <person name="Young S.K."/>
            <person name="Zeng Q."/>
            <person name="Gargeya S."/>
            <person name="Alvarado L."/>
            <person name="Berlin A."/>
            <person name="Chapman S.B."/>
            <person name="Chen Z."/>
            <person name="Freedman E."/>
            <person name="Gellesch M."/>
            <person name="Goldberg J."/>
            <person name="Griggs A."/>
            <person name="Gujja S."/>
            <person name="Heilman E."/>
            <person name="Heiman D."/>
            <person name="Howarth C."/>
            <person name="Mehta T."/>
            <person name="Neiman D."/>
            <person name="Pearson M."/>
            <person name="Roberts A."/>
            <person name="Saif S."/>
            <person name="Shea T."/>
            <person name="Shenoy N."/>
            <person name="Sisk P."/>
            <person name="Stolte C."/>
            <person name="Sykes S."/>
            <person name="White J."/>
            <person name="Yandava C."/>
            <person name="Haas B."/>
            <person name="Nusbaum C."/>
            <person name="Birren B."/>
        </authorList>
    </citation>
    <scope>NUCLEOTIDE SEQUENCE [LARGE SCALE GENOMIC DNA]</scope>
    <source>
        <strain evidence="35">p1A1 Lamole</strain>
    </source>
</reference>
<dbReference type="GO" id="GO:0005740">
    <property type="term" value="C:mitochondrial envelope"/>
    <property type="evidence" value="ECO:0007669"/>
    <property type="project" value="TreeGrafter"/>
</dbReference>
<evidence type="ECO:0000256" key="1">
    <source>
        <dbReference type="ARBA" id="ARBA00000012"/>
    </source>
</evidence>
<dbReference type="Gene3D" id="3.40.30.10">
    <property type="entry name" value="Glutaredoxin"/>
    <property type="match status" value="1"/>
</dbReference>
<dbReference type="InterPro" id="IPR011989">
    <property type="entry name" value="ARM-like"/>
</dbReference>
<dbReference type="InterPro" id="IPR035907">
    <property type="entry name" value="Hppk_sf"/>
</dbReference>
<dbReference type="SUPFAM" id="SSF52833">
    <property type="entry name" value="Thioredoxin-like"/>
    <property type="match status" value="1"/>
</dbReference>
<organism evidence="33">
    <name type="scientific">Microbotryum lychnidis-dioicae (strain p1A1 Lamole / MvSl-1064)</name>
    <name type="common">Anther smut fungus</name>
    <dbReference type="NCBI Taxonomy" id="683840"/>
    <lineage>
        <taxon>Eukaryota</taxon>
        <taxon>Fungi</taxon>
        <taxon>Dikarya</taxon>
        <taxon>Basidiomycota</taxon>
        <taxon>Pucciniomycotina</taxon>
        <taxon>Microbotryomycetes</taxon>
        <taxon>Microbotryales</taxon>
        <taxon>Microbotryaceae</taxon>
        <taxon>Microbotryum</taxon>
    </lineage>
</organism>
<comment type="similarity">
    <text evidence="10">In the C-terminal section; belongs to the DHPS family.</text>
</comment>
<dbReference type="GO" id="GO:0006508">
    <property type="term" value="P:proteolysis"/>
    <property type="evidence" value="ECO:0007669"/>
    <property type="project" value="UniProtKB-KW"/>
</dbReference>
<comment type="catalytic activity">
    <reaction evidence="1">
        <text>(7,8-dihydropterin-6-yl)methyl diphosphate + 4-aminobenzoate = 7,8-dihydropteroate + diphosphate</text>
        <dbReference type="Rhea" id="RHEA:19949"/>
        <dbReference type="ChEBI" id="CHEBI:17836"/>
        <dbReference type="ChEBI" id="CHEBI:17839"/>
        <dbReference type="ChEBI" id="CHEBI:33019"/>
        <dbReference type="ChEBI" id="CHEBI:72950"/>
        <dbReference type="EC" id="2.5.1.15"/>
    </reaction>
</comment>
<dbReference type="InterPro" id="IPR043133">
    <property type="entry name" value="GTP-CH-I_C/QueF"/>
</dbReference>
<dbReference type="Pfam" id="PF01288">
    <property type="entry name" value="HPPK"/>
    <property type="match status" value="1"/>
</dbReference>
<dbReference type="GO" id="GO:0008233">
    <property type="term" value="F:peptidase activity"/>
    <property type="evidence" value="ECO:0007669"/>
    <property type="project" value="UniProtKB-KW"/>
</dbReference>
<feature type="domain" description="Thioredoxin" evidence="30">
    <location>
        <begin position="1083"/>
        <end position="1275"/>
    </location>
</feature>
<reference evidence="33 35" key="3">
    <citation type="journal article" date="2015" name="BMC Genomics">
        <title>Sex and parasites: genomic and transcriptomic analysis of Microbotryum lychnidis-dioicae, the biotrophic and plant-castrating anther smut fungus.</title>
        <authorList>
            <person name="Perlin M.H."/>
            <person name="Amselem J."/>
            <person name="Fontanillas E."/>
            <person name="Toh S.S."/>
            <person name="Chen Z."/>
            <person name="Goldberg J."/>
            <person name="Duplessis S."/>
            <person name="Henrissat B."/>
            <person name="Young S."/>
            <person name="Zeng Q."/>
            <person name="Aguileta G."/>
            <person name="Petit E."/>
            <person name="Badouin H."/>
            <person name="Andrews J."/>
            <person name="Razeeq D."/>
            <person name="Gabaldon T."/>
            <person name="Quesneville H."/>
            <person name="Giraud T."/>
            <person name="Hood M.E."/>
            <person name="Schultz D.J."/>
            <person name="Cuomo C.A."/>
        </authorList>
    </citation>
    <scope>NUCLEOTIDE SEQUENCE [LARGE SCALE GENOMIC DNA]</scope>
    <source>
        <strain evidence="33">P1A1 Lamole</strain>
        <strain evidence="35">p1A1 Lamole</strain>
    </source>
</reference>
<dbReference type="CDD" id="cd00483">
    <property type="entry name" value="HPPK"/>
    <property type="match status" value="1"/>
</dbReference>
<dbReference type="Gene3D" id="3.30.1130.10">
    <property type="match status" value="2"/>
</dbReference>
<reference evidence="33" key="2">
    <citation type="submission" date="2010-11" db="EMBL/GenBank/DDBJ databases">
        <authorList>
            <consortium name="The Broad Institute Genome Sequencing Platform"/>
            <person name="Earl A."/>
            <person name="Ward D."/>
            <person name="Feldgarden M."/>
            <person name="Gevers D."/>
            <person name="Butler R."/>
            <person name="Young S.K."/>
            <person name="Zeng Q."/>
            <person name="Gargeya S."/>
            <person name="Fitzgerald M."/>
            <person name="Haas B."/>
            <person name="Abouelleil A."/>
            <person name="Alvarado L."/>
            <person name="Arachchi H.M."/>
            <person name="Berlin A."/>
            <person name="Brown A."/>
            <person name="Chapman S.B."/>
            <person name="Chen Z."/>
            <person name="Dunbar C."/>
            <person name="Freedman E."/>
            <person name="Gearin G."/>
            <person name="Gellesch M."/>
            <person name="Goldberg J."/>
            <person name="Griggs A."/>
            <person name="Gujja S."/>
            <person name="Heilman E."/>
            <person name="Heiman D."/>
            <person name="Howarth C."/>
            <person name="Larson L."/>
            <person name="Lui A."/>
            <person name="MacDonald P.J.P."/>
            <person name="Mehta T."/>
            <person name="Montmayeur A."/>
            <person name="Murphy C."/>
            <person name="Neiman D."/>
            <person name="Pearson M."/>
            <person name="Priest M."/>
            <person name="Roberts A."/>
            <person name="Saif S."/>
            <person name="Shea T."/>
            <person name="Shenoy N."/>
            <person name="Sisk P."/>
            <person name="Stolte C."/>
            <person name="Sykes S."/>
            <person name="White J."/>
            <person name="Yandava C."/>
            <person name="Wortman J."/>
            <person name="Nusbaum C."/>
            <person name="Birren B."/>
        </authorList>
    </citation>
    <scope>NUCLEOTIDE SEQUENCE</scope>
    <source>
        <strain evidence="33">P1A1 Lamole</strain>
    </source>
</reference>
<keyword evidence="23" id="KW-0511">Multifunctional enzyme</keyword>
<evidence type="ECO:0000256" key="26">
    <source>
        <dbReference type="ARBA" id="ARBA00067568"/>
    </source>
</evidence>
<dbReference type="PROSITE" id="PS00794">
    <property type="entry name" value="HPPK"/>
    <property type="match status" value="1"/>
</dbReference>
<dbReference type="EC" id="2.7.6.3" evidence="13"/>
<dbReference type="GO" id="GO:0003848">
    <property type="term" value="F:2-amino-4-hydroxy-6-hydroxymethyldihydropteridine diphosphokinase activity"/>
    <property type="evidence" value="ECO:0007669"/>
    <property type="project" value="UniProtKB-EC"/>
</dbReference>
<feature type="domain" description="Pterin-binding" evidence="29">
    <location>
        <begin position="553"/>
        <end position="827"/>
    </location>
</feature>
<evidence type="ECO:0000256" key="4">
    <source>
        <dbReference type="ARBA" id="ARBA00001946"/>
    </source>
</evidence>
<dbReference type="SUPFAM" id="SSF55620">
    <property type="entry name" value="Tetrahydrobiopterin biosynthesis enzymes-like"/>
    <property type="match status" value="2"/>
</dbReference>
<evidence type="ECO:0000256" key="9">
    <source>
        <dbReference type="ARBA" id="ARBA00009640"/>
    </source>
</evidence>
<keyword evidence="16" id="KW-0479">Metal-binding</keyword>
<evidence type="ECO:0000256" key="5">
    <source>
        <dbReference type="ARBA" id="ARBA00004763"/>
    </source>
</evidence>
<name>U5GZY0_USTV1</name>
<dbReference type="EC" id="2.5.1.15" evidence="11"/>
<dbReference type="PROSITE" id="PS50972">
    <property type="entry name" value="PTERIN_BINDING"/>
    <property type="match status" value="1"/>
</dbReference>
<dbReference type="GO" id="GO:0046872">
    <property type="term" value="F:metal ion binding"/>
    <property type="evidence" value="ECO:0007669"/>
    <property type="project" value="UniProtKB-KW"/>
</dbReference>
<dbReference type="InParanoid" id="U5GZY0"/>
<comment type="function">
    <text evidence="24">Catalyzes three sequential steps of tetrahydrofolate biosynthesis.</text>
</comment>
<evidence type="ECO:0000256" key="8">
    <source>
        <dbReference type="ARBA" id="ARBA00008140"/>
    </source>
</evidence>
<evidence type="ECO:0000256" key="22">
    <source>
        <dbReference type="ARBA" id="ARBA00022909"/>
    </source>
</evidence>
<evidence type="ECO:0000256" key="24">
    <source>
        <dbReference type="ARBA" id="ARBA00058009"/>
    </source>
</evidence>
<feature type="compositionally biased region" description="Polar residues" evidence="28">
    <location>
        <begin position="1089"/>
        <end position="1115"/>
    </location>
</feature>
<dbReference type="EMBL" id="AEIJ01000063">
    <property type="status" value="NOT_ANNOTATED_CDS"/>
    <property type="molecule type" value="Genomic_DNA"/>
</dbReference>
<dbReference type="Pfam" id="PF00085">
    <property type="entry name" value="Thioredoxin"/>
    <property type="match status" value="1"/>
</dbReference>
<evidence type="ECO:0000259" key="29">
    <source>
        <dbReference type="PROSITE" id="PS50972"/>
    </source>
</evidence>
<evidence type="ECO:0000259" key="32">
    <source>
        <dbReference type="PROSITE" id="PS51858"/>
    </source>
</evidence>
<evidence type="ECO:0000256" key="28">
    <source>
        <dbReference type="SAM" id="MobiDB-lite"/>
    </source>
</evidence>
<dbReference type="InterPro" id="IPR045031">
    <property type="entry name" value="DHP_synth-like"/>
</dbReference>
<keyword evidence="19" id="KW-0378">Hydrolase</keyword>
<evidence type="ECO:0000256" key="12">
    <source>
        <dbReference type="ARBA" id="ARBA00013043"/>
    </source>
</evidence>
<evidence type="ECO:0000256" key="3">
    <source>
        <dbReference type="ARBA" id="ARBA00001353"/>
    </source>
</evidence>
<dbReference type="Pfam" id="PF08324">
    <property type="entry name" value="PUL"/>
    <property type="match status" value="1"/>
</dbReference>
<evidence type="ECO:0000256" key="17">
    <source>
        <dbReference type="ARBA" id="ARBA00022741"/>
    </source>
</evidence>
<comment type="pathway">
    <text evidence="7">Cofactor biosynthesis; tetrahydrofolate biosynthesis; 2-amino-4-hydroxy-6-hydroxymethyl-7,8-dihydropteridine diphosphate from 7,8-dihydroneopterin triphosphate: step 4/4.</text>
</comment>
<dbReference type="NCBIfam" id="TIGR01498">
    <property type="entry name" value="folK"/>
    <property type="match status" value="1"/>
</dbReference>
<evidence type="ECO:0000313" key="34">
    <source>
        <dbReference type="EnsemblFungi" id="MVLG_00724T0"/>
    </source>
</evidence>
<dbReference type="SUPFAM" id="SSF55083">
    <property type="entry name" value="6-hydroxymethyl-7,8-dihydropterin pyrophosphokinase, HPPK"/>
    <property type="match status" value="1"/>
</dbReference>
<dbReference type="Gene3D" id="3.20.20.20">
    <property type="entry name" value="Dihydropteroate synthase-like"/>
    <property type="match status" value="1"/>
</dbReference>
<comment type="cofactor">
    <cofactor evidence="4">
        <name>Mg(2+)</name>
        <dbReference type="ChEBI" id="CHEBI:18420"/>
    </cofactor>
</comment>
<dbReference type="InterPro" id="IPR036249">
    <property type="entry name" value="Thioredoxin-like_sf"/>
</dbReference>
<dbReference type="CDD" id="cd00739">
    <property type="entry name" value="DHPS"/>
    <property type="match status" value="1"/>
</dbReference>
<dbReference type="UniPathway" id="UPA00077">
    <property type="reaction ID" value="UER00155"/>
</dbReference>
<dbReference type="Pfam" id="PF00809">
    <property type="entry name" value="Pterin_bind"/>
    <property type="match status" value="1"/>
</dbReference>
<evidence type="ECO:0000256" key="6">
    <source>
        <dbReference type="ARBA" id="ARBA00005013"/>
    </source>
</evidence>
<evidence type="ECO:0000259" key="31">
    <source>
        <dbReference type="PROSITE" id="PS51396"/>
    </source>
</evidence>
<protein>
    <recommendedName>
        <fullName evidence="26">Folic acid synthesis protein FOL1</fullName>
        <ecNumber evidence="11">2.5.1.15</ecNumber>
        <ecNumber evidence="13">2.7.6.3</ecNumber>
        <ecNumber evidence="12">4.1.2.25</ecNumber>
    </recommendedName>
    <alternativeName>
        <fullName evidence="27">Folic acid synthesis protein fol1</fullName>
    </alternativeName>
</protein>
<evidence type="ECO:0000256" key="27">
    <source>
        <dbReference type="ARBA" id="ARBA00068111"/>
    </source>
</evidence>
<dbReference type="HOGENOM" id="CLU_247059_0_0_1"/>
<dbReference type="GO" id="GO:0046654">
    <property type="term" value="P:tetrahydrofolate biosynthetic process"/>
    <property type="evidence" value="ECO:0007669"/>
    <property type="project" value="UniProtKB-UniPathway"/>
</dbReference>
<evidence type="ECO:0000256" key="18">
    <source>
        <dbReference type="ARBA" id="ARBA00022777"/>
    </source>
</evidence>
<evidence type="ECO:0000256" key="11">
    <source>
        <dbReference type="ARBA" id="ARBA00012458"/>
    </source>
</evidence>
<dbReference type="STRING" id="683840.U5GZY0"/>
<sequence>MQHPSASLPSRDLIQITSLALRTSSLEQDLWQRPSKAQPLFLSLWIHTDVQDEASTDSLLGSSLNYGTVTKAIEKAVAELAPLPPSPSSSDELNLDLDSFGGHPLEAIAELLAKVVLFRSNAPCVRLELIRPRALLTAESLGVDIFRTRADYTAPADTDPSVSIEALTLDPSSPNLAHDKLFIRGLRRFIIIGINACERLEEQEVIVDLDFLANQEVFMVAHRLKNGARREWRAWRQVVKKVEEQLSISQPLTIEHITTSLAQLIVTPPTCSTTSLPLSWNVPRTSVRVSKPSALMFAKYPSVQVTRDRKDFFDANGALRASSARGLATDAWSAGTSATAESSSSQSTAATEIVEEGGEPHRVVLGVGTNMGQRVHNISEALKELGVIGSQNGHKTRVVGTSFLYESEAMYVEEQAKFLNAAVEIETTLEPLPLLHALKSVEDRLGRQKTIRNGPRIIDLDVLFYDDLVFDSRQTTTTVVTPEDRWLQIPHASIAEREFVLRPLVDLNPHFRHPKMGQTTSGLLYALSIGPSTLKRVMPLSASLAPTLPLRRTLVMSIINTTPDSFSDGGDNVDLEASVATALGHLAAGADILDIGGMSTRPGAADVTPEEEEARVVPLIKALRERGVTNPLSIDTFRPSVAKAAVIAGADIINDVMGGASEGMLEVMAAADVPVVLMHSRGTPATMSKMTDYEAGDVVAGVRRELAQRIQEALDAGVKRWNIIVDPGIGFAKTGADNLALLRRLPEVLGRQEVGDSAEYDDHDSTLLRQFPSLVGLSRKRFIGTLTGKDVAKDRVLGTAAGVTASIAGGAEIVRVHDVEAMVDVAKHAREAPVPFREWPIASICFDVTRRPVPWALGGLVRFASPSPLVPSAPSLRPFPLWLLGLQITSSDWTELLSKELCIHQHHQLLDPTSKSSTPHVIREQTTGIMVAAEPVSLYVYDLSNGMAKQWGRMLTGRDVEGIWHTSLVLHGMEVFYGQGIDIVSPPGTTHHGRPVKQLSMGSTQIDRDTFLEYIQGMRGVYSADRYHLLDFNCNTFTNDVLGFLNGNQIPEDIRNLPSEIMSTPFGRNMRPMIDQMFRGGNARPDASNAVQSLLPPTTGSNSSTATPSQQSMGSNLQICTSPASMQTALSENPAVAVMFTSNSCPPCNAVKPYFEELARTHGAGPKRIVFVLVEMGLGGGAQVASDPAFGGPIRATPTFVFFARGEKLGQCQGADRQELKIQVQLLEMEVYPAHAHTKLSLPAFTKLSKSLAPVTYPSFPPLPVLAKKLDASLNNHQDKIDSTTRDVLTERVIAYLAALPAPPVAPTTPLPADAWIPATEKALEALAPQEWFPLLDTYRIALARDISRLSASTAFTSLIPRLLERTCTDLESSEKALILTLVRLVSNMLPSPTLVNLLLERSSFDTVTRIIVRALLDPDQSVRSAGSGLAWSIISRVYDRRVGLASIDADEEWQVEMASALFEALSKEEESVEVVHRLAATLGLLMFQSSHADPVKELLGVLGLEEVVNGKAKLLEGNAEVAQLFKELDVLCQS</sequence>
<dbReference type="EnsemblFungi" id="MVLG_00724T0">
    <property type="protein sequence ID" value="MVLG_00724T0"/>
    <property type="gene ID" value="MVLG_00724"/>
</dbReference>
<dbReference type="InterPro" id="IPR042266">
    <property type="entry name" value="PPPDE_sf"/>
</dbReference>
<feature type="domain" description="PUL" evidence="31">
    <location>
        <begin position="1230"/>
        <end position="1532"/>
    </location>
</feature>
<keyword evidence="20" id="KW-0067">ATP-binding</keyword>